<dbReference type="EMBL" id="JARKIB010000365">
    <property type="protein sequence ID" value="KAJ7712507.1"/>
    <property type="molecule type" value="Genomic_DNA"/>
</dbReference>
<feature type="transmembrane region" description="Helical" evidence="2">
    <location>
        <begin position="166"/>
        <end position="183"/>
    </location>
</feature>
<proteinExistence type="predicted"/>
<feature type="signal peptide" evidence="3">
    <location>
        <begin position="1"/>
        <end position="19"/>
    </location>
</feature>
<gene>
    <name evidence="4" type="ORF">B0H16DRAFT_1813211</name>
</gene>
<protein>
    <submittedName>
        <fullName evidence="4">Uncharacterized protein</fullName>
    </submittedName>
</protein>
<evidence type="ECO:0000256" key="2">
    <source>
        <dbReference type="SAM" id="Phobius"/>
    </source>
</evidence>
<keyword evidence="3" id="KW-0732">Signal</keyword>
<comment type="caution">
    <text evidence="4">The sequence shown here is derived from an EMBL/GenBank/DDBJ whole genome shotgun (WGS) entry which is preliminary data.</text>
</comment>
<feature type="region of interest" description="Disordered" evidence="1">
    <location>
        <begin position="197"/>
        <end position="234"/>
    </location>
</feature>
<organism evidence="4 5">
    <name type="scientific">Mycena metata</name>
    <dbReference type="NCBI Taxonomy" id="1033252"/>
    <lineage>
        <taxon>Eukaryota</taxon>
        <taxon>Fungi</taxon>
        <taxon>Dikarya</taxon>
        <taxon>Basidiomycota</taxon>
        <taxon>Agaricomycotina</taxon>
        <taxon>Agaricomycetes</taxon>
        <taxon>Agaricomycetidae</taxon>
        <taxon>Agaricales</taxon>
        <taxon>Marasmiineae</taxon>
        <taxon>Mycenaceae</taxon>
        <taxon>Mycena</taxon>
    </lineage>
</organism>
<feature type="transmembrane region" description="Helical" evidence="2">
    <location>
        <begin position="138"/>
        <end position="154"/>
    </location>
</feature>
<feature type="chain" id="PRO_5042284987" evidence="3">
    <location>
        <begin position="20"/>
        <end position="313"/>
    </location>
</feature>
<reference evidence="4" key="1">
    <citation type="submission" date="2023-03" db="EMBL/GenBank/DDBJ databases">
        <title>Massive genome expansion in bonnet fungi (Mycena s.s.) driven by repeated elements and novel gene families across ecological guilds.</title>
        <authorList>
            <consortium name="Lawrence Berkeley National Laboratory"/>
            <person name="Harder C.B."/>
            <person name="Miyauchi S."/>
            <person name="Viragh M."/>
            <person name="Kuo A."/>
            <person name="Thoen E."/>
            <person name="Andreopoulos B."/>
            <person name="Lu D."/>
            <person name="Skrede I."/>
            <person name="Drula E."/>
            <person name="Henrissat B."/>
            <person name="Morin E."/>
            <person name="Kohler A."/>
            <person name="Barry K."/>
            <person name="LaButti K."/>
            <person name="Morin E."/>
            <person name="Salamov A."/>
            <person name="Lipzen A."/>
            <person name="Mereny Z."/>
            <person name="Hegedus B."/>
            <person name="Baldrian P."/>
            <person name="Stursova M."/>
            <person name="Weitz H."/>
            <person name="Taylor A."/>
            <person name="Grigoriev I.V."/>
            <person name="Nagy L.G."/>
            <person name="Martin F."/>
            <person name="Kauserud H."/>
        </authorList>
    </citation>
    <scope>NUCLEOTIDE SEQUENCE</scope>
    <source>
        <strain evidence="4">CBHHK182m</strain>
    </source>
</reference>
<evidence type="ECO:0000313" key="4">
    <source>
        <dbReference type="EMBL" id="KAJ7712507.1"/>
    </source>
</evidence>
<evidence type="ECO:0000313" key="5">
    <source>
        <dbReference type="Proteomes" id="UP001215598"/>
    </source>
</evidence>
<keyword evidence="2" id="KW-0472">Membrane</keyword>
<name>A0AAD7H672_9AGAR</name>
<accession>A0AAD7H672</accession>
<feature type="region of interest" description="Disordered" evidence="1">
    <location>
        <begin position="246"/>
        <end position="280"/>
    </location>
</feature>
<keyword evidence="2" id="KW-0812">Transmembrane</keyword>
<keyword evidence="2" id="KW-1133">Transmembrane helix</keyword>
<keyword evidence="5" id="KW-1185">Reference proteome</keyword>
<dbReference type="Proteomes" id="UP001215598">
    <property type="component" value="Unassembled WGS sequence"/>
</dbReference>
<evidence type="ECO:0000256" key="1">
    <source>
        <dbReference type="SAM" id="MobiDB-lite"/>
    </source>
</evidence>
<dbReference type="AlphaFoldDB" id="A0AAD7H672"/>
<evidence type="ECO:0000256" key="3">
    <source>
        <dbReference type="SAM" id="SignalP"/>
    </source>
</evidence>
<sequence>MVAPLIIMSFCALVALVASPPVILHHHPDYLLALSVFHKEVHAVAGFAYTTISTGATVTATRGLALSTRYLFEATKTTAAAVIKTWPEFSAGALRFVITALFPDLPLPASEMATKHFISLLLIFRTSWSVLCSRYDDLILPKVFWGLVKVFYWLRGKSEDLSLRKWMVLSCAAVFLVTAYWYSTSQHHAKAARAEAAKVDGAEEDEAEADTKQDKVAPTAPRAQADGDSQDQHLNQGVVNPVAQTPAPKATAFGRPSGQPLLTPRTLPGADDFNQSSTHAAEDIQCAKLLPQAPYSAPVYEYGPWSPEKRRVR</sequence>